<feature type="compositionally biased region" description="Polar residues" evidence="1">
    <location>
        <begin position="1"/>
        <end position="16"/>
    </location>
</feature>
<keyword evidence="3" id="KW-1185">Reference proteome</keyword>
<organism evidence="2 3">
    <name type="scientific">Eumeta variegata</name>
    <name type="common">Bagworm moth</name>
    <name type="synonym">Eumeta japonica</name>
    <dbReference type="NCBI Taxonomy" id="151549"/>
    <lineage>
        <taxon>Eukaryota</taxon>
        <taxon>Metazoa</taxon>
        <taxon>Ecdysozoa</taxon>
        <taxon>Arthropoda</taxon>
        <taxon>Hexapoda</taxon>
        <taxon>Insecta</taxon>
        <taxon>Pterygota</taxon>
        <taxon>Neoptera</taxon>
        <taxon>Endopterygota</taxon>
        <taxon>Lepidoptera</taxon>
        <taxon>Glossata</taxon>
        <taxon>Ditrysia</taxon>
        <taxon>Tineoidea</taxon>
        <taxon>Psychidae</taxon>
        <taxon>Oiketicinae</taxon>
        <taxon>Eumeta</taxon>
    </lineage>
</organism>
<comment type="caution">
    <text evidence="2">The sequence shown here is derived from an EMBL/GenBank/DDBJ whole genome shotgun (WGS) entry which is preliminary data.</text>
</comment>
<sequence length="137" mass="15097">MFTSHAHLSTSSTPLSQPRRIKKKTNPISVTPGGYITRCVTHSGKRTLRHCEYFVSESESSRISDRVTHPAHGGHRNGNNYRAPALSASPPACPCSRHVDIIGVIVHTPPRLLFREARLRSLSHSTMIGLPRAALEN</sequence>
<name>A0A4C1TNT1_EUMVA</name>
<protein>
    <submittedName>
        <fullName evidence="2">Uncharacterized protein</fullName>
    </submittedName>
</protein>
<gene>
    <name evidence="2" type="ORF">EVAR_80591_1</name>
</gene>
<evidence type="ECO:0000256" key="1">
    <source>
        <dbReference type="SAM" id="MobiDB-lite"/>
    </source>
</evidence>
<proteinExistence type="predicted"/>
<dbReference type="EMBL" id="BGZK01000071">
    <property type="protein sequence ID" value="GBP15421.1"/>
    <property type="molecule type" value="Genomic_DNA"/>
</dbReference>
<feature type="region of interest" description="Disordered" evidence="1">
    <location>
        <begin position="1"/>
        <end position="28"/>
    </location>
</feature>
<dbReference type="Proteomes" id="UP000299102">
    <property type="component" value="Unassembled WGS sequence"/>
</dbReference>
<dbReference type="AlphaFoldDB" id="A0A4C1TNT1"/>
<evidence type="ECO:0000313" key="3">
    <source>
        <dbReference type="Proteomes" id="UP000299102"/>
    </source>
</evidence>
<reference evidence="2 3" key="1">
    <citation type="journal article" date="2019" name="Commun. Biol.">
        <title>The bagworm genome reveals a unique fibroin gene that provides high tensile strength.</title>
        <authorList>
            <person name="Kono N."/>
            <person name="Nakamura H."/>
            <person name="Ohtoshi R."/>
            <person name="Tomita M."/>
            <person name="Numata K."/>
            <person name="Arakawa K."/>
        </authorList>
    </citation>
    <scope>NUCLEOTIDE SEQUENCE [LARGE SCALE GENOMIC DNA]</scope>
</reference>
<evidence type="ECO:0000313" key="2">
    <source>
        <dbReference type="EMBL" id="GBP15421.1"/>
    </source>
</evidence>
<accession>A0A4C1TNT1</accession>